<dbReference type="AlphaFoldDB" id="A0A0F9C6E9"/>
<feature type="non-terminal residue" evidence="1">
    <location>
        <position position="1"/>
    </location>
</feature>
<dbReference type="EMBL" id="LAZR01048304">
    <property type="protein sequence ID" value="KKK92236.1"/>
    <property type="molecule type" value="Genomic_DNA"/>
</dbReference>
<protein>
    <submittedName>
        <fullName evidence="1">Uncharacterized protein</fullName>
    </submittedName>
</protein>
<evidence type="ECO:0000313" key="1">
    <source>
        <dbReference type="EMBL" id="KKK92236.1"/>
    </source>
</evidence>
<accession>A0A0F9C6E9</accession>
<sequence length="234" mass="26598">IIATDKRKKIAIIGKAPSSLALAPYADESWQIWTLSDLIVCKQAPRFDVHFELHEIDQLKAPPRKPYLDWIKAVKDKPVLVREATPEIPHGEPYPKERIVAKFGRYFTNTVSWMIALAIDQQPEEIGVWGVDMATGEEYGHQRPSCEFFLGWAAGAGIKLHVPPQCDLLRTAGLYGFDTWQGDMHAKWLVRCKELGQRRATAEQKRDQAAAEALMLQGAEEDSKQYWGQWAQRT</sequence>
<proteinExistence type="predicted"/>
<comment type="caution">
    <text evidence="1">The sequence shown here is derived from an EMBL/GenBank/DDBJ whole genome shotgun (WGS) entry which is preliminary data.</text>
</comment>
<organism evidence="1">
    <name type="scientific">marine sediment metagenome</name>
    <dbReference type="NCBI Taxonomy" id="412755"/>
    <lineage>
        <taxon>unclassified sequences</taxon>
        <taxon>metagenomes</taxon>
        <taxon>ecological metagenomes</taxon>
    </lineage>
</organism>
<name>A0A0F9C6E9_9ZZZZ</name>
<gene>
    <name evidence="1" type="ORF">LCGC14_2704930</name>
</gene>
<reference evidence="1" key="1">
    <citation type="journal article" date="2015" name="Nature">
        <title>Complex archaea that bridge the gap between prokaryotes and eukaryotes.</title>
        <authorList>
            <person name="Spang A."/>
            <person name="Saw J.H."/>
            <person name="Jorgensen S.L."/>
            <person name="Zaremba-Niedzwiedzka K."/>
            <person name="Martijn J."/>
            <person name="Lind A.E."/>
            <person name="van Eijk R."/>
            <person name="Schleper C."/>
            <person name="Guy L."/>
            <person name="Ettema T.J."/>
        </authorList>
    </citation>
    <scope>NUCLEOTIDE SEQUENCE</scope>
</reference>